<name>A0ABV4TEM8_9FLAO</name>
<evidence type="ECO:0000313" key="1">
    <source>
        <dbReference type="EMBL" id="MFA9192434.1"/>
    </source>
</evidence>
<dbReference type="Proteomes" id="UP001574169">
    <property type="component" value="Unassembled WGS sequence"/>
</dbReference>
<accession>A0ABV4TEM8</accession>
<gene>
    <name evidence="1" type="ORF">AAGV28_13735</name>
</gene>
<protein>
    <submittedName>
        <fullName evidence="1">Uncharacterized protein</fullName>
    </submittedName>
</protein>
<dbReference type="RefSeq" id="WP_373407329.1">
    <property type="nucleotide sequence ID" value="NZ_JBCFQL010000015.1"/>
</dbReference>
<proteinExistence type="predicted"/>
<keyword evidence="2" id="KW-1185">Reference proteome</keyword>
<sequence>MKQLTVTIPDDFYETFVSFIKHIPDVSVEEDLTDKKLKYRDILDETPIWQLKNTTEEK</sequence>
<reference evidence="1 2" key="1">
    <citation type="submission" date="2024-04" db="EMBL/GenBank/DDBJ databases">
        <title>New Clade of Flavobacterium.</title>
        <authorList>
            <person name="Matos L."/>
            <person name="Proenca D.N."/>
            <person name="Fransisco R.M."/>
            <person name="Chung A.P."/>
            <person name="Maccario L."/>
            <person name="Sorensen S.J."/>
            <person name="Morais P.V."/>
        </authorList>
    </citation>
    <scope>NUCLEOTIDE SEQUENCE [LARGE SCALE GENOMIC DNA]</scope>
    <source>
        <strain evidence="1 2">FZUC8N2.13</strain>
    </source>
</reference>
<comment type="caution">
    <text evidence="1">The sequence shown here is derived from an EMBL/GenBank/DDBJ whole genome shotgun (WGS) entry which is preliminary data.</text>
</comment>
<evidence type="ECO:0000313" key="2">
    <source>
        <dbReference type="Proteomes" id="UP001574169"/>
    </source>
</evidence>
<dbReference type="EMBL" id="JBCFQL010000015">
    <property type="protein sequence ID" value="MFA9192434.1"/>
    <property type="molecule type" value="Genomic_DNA"/>
</dbReference>
<organism evidence="1 2">
    <name type="scientific">Flavobacterium zubiriense</name>
    <dbReference type="NCBI Taxonomy" id="3138075"/>
    <lineage>
        <taxon>Bacteria</taxon>
        <taxon>Pseudomonadati</taxon>
        <taxon>Bacteroidota</taxon>
        <taxon>Flavobacteriia</taxon>
        <taxon>Flavobacteriales</taxon>
        <taxon>Flavobacteriaceae</taxon>
        <taxon>Flavobacterium</taxon>
    </lineage>
</organism>